<evidence type="ECO:0000313" key="2">
    <source>
        <dbReference type="EMBL" id="EAU48686.1"/>
    </source>
</evidence>
<name>Q0FW66_SALBH</name>
<accession>Q0FW66</accession>
<keyword evidence="3" id="KW-1185">Reference proteome</keyword>
<protein>
    <submittedName>
        <fullName evidence="2">Uncharacterized protein</fullName>
    </submittedName>
</protein>
<dbReference type="EMBL" id="AATQ01000001">
    <property type="protein sequence ID" value="EAU48686.1"/>
    <property type="molecule type" value="Genomic_DNA"/>
</dbReference>
<gene>
    <name evidence="2" type="ORF">R2601_03898</name>
</gene>
<dbReference type="AlphaFoldDB" id="Q0FW66"/>
<organism evidence="2 3">
    <name type="scientific">Salipiger bermudensis (strain DSM 26914 / JCM 13377 / KCTC 12554 / HTCC2601)</name>
    <name type="common">Pelagibaca bermudensis</name>
    <dbReference type="NCBI Taxonomy" id="314265"/>
    <lineage>
        <taxon>Bacteria</taxon>
        <taxon>Pseudomonadati</taxon>
        <taxon>Pseudomonadota</taxon>
        <taxon>Alphaproteobacteria</taxon>
        <taxon>Rhodobacterales</taxon>
        <taxon>Roseobacteraceae</taxon>
        <taxon>Salipiger</taxon>
    </lineage>
</organism>
<feature type="compositionally biased region" description="Polar residues" evidence="1">
    <location>
        <begin position="20"/>
        <end position="30"/>
    </location>
</feature>
<reference evidence="2 3" key="1">
    <citation type="journal article" date="2010" name="J. Bacteriol.">
        <title>Genome sequences of Pelagibaca bermudensis HTCC2601T and Maritimibacter alkaliphilus HTCC2654T, the type strains of two marine Roseobacter genera.</title>
        <authorList>
            <person name="Thrash J.C."/>
            <person name="Cho J.C."/>
            <person name="Ferriera S."/>
            <person name="Johnson J."/>
            <person name="Vergin K.L."/>
            <person name="Giovannoni S.J."/>
        </authorList>
    </citation>
    <scope>NUCLEOTIDE SEQUENCE [LARGE SCALE GENOMIC DNA]</scope>
    <source>
        <strain evidence="3">DSM 26914 / JCM 13377 / KCTC 12554 / HTCC2601</strain>
    </source>
</reference>
<comment type="caution">
    <text evidence="2">The sequence shown here is derived from an EMBL/GenBank/DDBJ whole genome shotgun (WGS) entry which is preliminary data.</text>
</comment>
<dbReference type="Proteomes" id="UP000006230">
    <property type="component" value="Unassembled WGS sequence"/>
</dbReference>
<dbReference type="HOGENOM" id="CLU_2900179_0_0_5"/>
<proteinExistence type="predicted"/>
<feature type="region of interest" description="Disordered" evidence="1">
    <location>
        <begin position="1"/>
        <end position="30"/>
    </location>
</feature>
<sequence>MWKPSCATPSPMPCSEDLAGSSTPPENSSKAISPLVASFSASANHFAVRTVVSPSGWKCAMR</sequence>
<evidence type="ECO:0000313" key="3">
    <source>
        <dbReference type="Proteomes" id="UP000006230"/>
    </source>
</evidence>
<evidence type="ECO:0000256" key="1">
    <source>
        <dbReference type="SAM" id="MobiDB-lite"/>
    </source>
</evidence>